<dbReference type="PANTHER" id="PTHR34824">
    <property type="entry name" value="HEAT-INDUCIBLE TRANSCRIPTION REPRESSOR HRCA"/>
    <property type="match status" value="1"/>
</dbReference>
<feature type="region of interest" description="Disordered" evidence="7">
    <location>
        <begin position="362"/>
        <end position="443"/>
    </location>
</feature>
<evidence type="ECO:0000256" key="3">
    <source>
        <dbReference type="ARBA" id="ARBA00023016"/>
    </source>
</evidence>
<dbReference type="SUPFAM" id="SSF55781">
    <property type="entry name" value="GAF domain-like"/>
    <property type="match status" value="1"/>
</dbReference>
<dbReference type="Gene3D" id="1.10.10.10">
    <property type="entry name" value="Winged helix-like DNA-binding domain superfamily/Winged helix DNA-binding domain"/>
    <property type="match status" value="1"/>
</dbReference>
<keyword evidence="2 6" id="KW-0805">Transcription regulation</keyword>
<feature type="compositionally biased region" description="Basic and acidic residues" evidence="7">
    <location>
        <begin position="408"/>
        <end position="429"/>
    </location>
</feature>
<organism evidence="9 10">
    <name type="scientific">Mycobacterium kansasii</name>
    <dbReference type="NCBI Taxonomy" id="1768"/>
    <lineage>
        <taxon>Bacteria</taxon>
        <taxon>Bacillati</taxon>
        <taxon>Actinomycetota</taxon>
        <taxon>Actinomycetes</taxon>
        <taxon>Mycobacteriales</taxon>
        <taxon>Mycobacteriaceae</taxon>
        <taxon>Mycobacterium</taxon>
    </lineage>
</organism>
<dbReference type="Proteomes" id="UP000189229">
    <property type="component" value="Unassembled WGS sequence"/>
</dbReference>
<dbReference type="Pfam" id="PF01628">
    <property type="entry name" value="HrcA"/>
    <property type="match status" value="1"/>
</dbReference>
<dbReference type="SUPFAM" id="SSF46785">
    <property type="entry name" value="Winged helix' DNA-binding domain"/>
    <property type="match status" value="1"/>
</dbReference>
<protein>
    <recommendedName>
        <fullName evidence="6">Heat-inducible transcription repressor HrcA</fullName>
    </recommendedName>
</protein>
<gene>
    <name evidence="6 9" type="primary">hrcA</name>
    <name evidence="9" type="ORF">BZL30_1618</name>
</gene>
<dbReference type="InterPro" id="IPR002571">
    <property type="entry name" value="HrcA"/>
</dbReference>
<evidence type="ECO:0000256" key="4">
    <source>
        <dbReference type="ARBA" id="ARBA00023163"/>
    </source>
</evidence>
<dbReference type="InterPro" id="IPR029016">
    <property type="entry name" value="GAF-like_dom_sf"/>
</dbReference>
<keyword evidence="1 6" id="KW-0678">Repressor</keyword>
<dbReference type="Gene3D" id="3.30.390.60">
    <property type="entry name" value="Heat-inducible transcription repressor hrca homolog, domain 3"/>
    <property type="match status" value="1"/>
</dbReference>
<dbReference type="GO" id="GO:0003677">
    <property type="term" value="F:DNA binding"/>
    <property type="evidence" value="ECO:0007669"/>
    <property type="project" value="InterPro"/>
</dbReference>
<dbReference type="InterPro" id="IPR021153">
    <property type="entry name" value="HrcA_C"/>
</dbReference>
<dbReference type="FunFam" id="3.30.390.60:FF:000003">
    <property type="entry name" value="Heat-inducible transcription repressor HrcA"/>
    <property type="match status" value="1"/>
</dbReference>
<evidence type="ECO:0000256" key="2">
    <source>
        <dbReference type="ARBA" id="ARBA00023015"/>
    </source>
</evidence>
<comment type="function">
    <text evidence="5 6">Negative regulator of class I heat shock genes (grpE-dnaK-dnaJ and groELS operons). Prevents heat-shock induction of these operons.</text>
</comment>
<accession>A0A1V3XJP3</accession>
<keyword evidence="3 6" id="KW-0346">Stress response</keyword>
<dbReference type="NCBIfam" id="TIGR00331">
    <property type="entry name" value="hrcA"/>
    <property type="match status" value="1"/>
</dbReference>
<dbReference type="InterPro" id="IPR023120">
    <property type="entry name" value="WHTH_transcript_rep_HrcA_IDD"/>
</dbReference>
<sequence>MGSADERRFEVLRAIVADFVATQEPIGSKSLVERHNLGVSSATIRNDMAVLEAEGYITQPHTSSGRVPTEKGYREFVDRLDDVKPLSKAERRAIQSFLASGVDLDDVLRRAVRLLAQLTRQVAVVQYPTLSSSTVRHLEVIALTPARLLMVVITDSGRVDQRIVELGDVIDDHQLSKLRELLGQALEGKKLSAASVAVADLAGQLRGAGGLGDAVGRSATVLLESLVEHTEERLLMGGTANLTRNAADFGGSLRSILEALEEQVVVLRLLAAQQEAGKVTVRIGHETEVEQMVGTSMVSTAYGSNDTVYGGMGVLGRPGWTTRELSPVSPRLPCISAKCWVLDDRAPAAEVVDSRVGRHRKVNRGTRLLRAARRQQGRQRHRDQTRISQAGPRTASRCQSRRGGAGEVQRDQRRLRSVERPRKTPDRRLGRGSAGKRRRVGRRVRRLRRAGRRLRGVLRWRLRRRFGVARPDRPCSPGFGLAAAHAAGSRGMRDRCHQAGHRRYRGAV</sequence>
<evidence type="ECO:0000256" key="1">
    <source>
        <dbReference type="ARBA" id="ARBA00022491"/>
    </source>
</evidence>
<dbReference type="GO" id="GO:0045892">
    <property type="term" value="P:negative regulation of DNA-templated transcription"/>
    <property type="evidence" value="ECO:0007669"/>
    <property type="project" value="UniProtKB-UniRule"/>
</dbReference>
<dbReference type="EMBL" id="MVBM01000002">
    <property type="protein sequence ID" value="OOK79433.1"/>
    <property type="molecule type" value="Genomic_DNA"/>
</dbReference>
<evidence type="ECO:0000256" key="7">
    <source>
        <dbReference type="SAM" id="MobiDB-lite"/>
    </source>
</evidence>
<evidence type="ECO:0000256" key="6">
    <source>
        <dbReference type="HAMAP-Rule" id="MF_00081"/>
    </source>
</evidence>
<dbReference type="InterPro" id="IPR036388">
    <property type="entry name" value="WH-like_DNA-bd_sf"/>
</dbReference>
<dbReference type="AlphaFoldDB" id="A0A1V3XJP3"/>
<keyword evidence="4 6" id="KW-0804">Transcription</keyword>
<dbReference type="InterPro" id="IPR036390">
    <property type="entry name" value="WH_DNA-bd_sf"/>
</dbReference>
<dbReference type="HAMAP" id="MF_00081">
    <property type="entry name" value="HrcA"/>
    <property type="match status" value="1"/>
</dbReference>
<feature type="compositionally biased region" description="Basic residues" evidence="7">
    <location>
        <begin position="434"/>
        <end position="443"/>
    </location>
</feature>
<name>A0A1V3XJP3_MYCKA</name>
<reference evidence="9 10" key="1">
    <citation type="submission" date="2017-02" db="EMBL/GenBank/DDBJ databases">
        <title>Complete genome sequences of Mycobacterium kansasii strains isolated from rhesus macaques.</title>
        <authorList>
            <person name="Panda A."/>
            <person name="Nagaraj S."/>
            <person name="Zhao X."/>
            <person name="Tettelin H."/>
            <person name="Detolla L.J."/>
        </authorList>
    </citation>
    <scope>NUCLEOTIDE SEQUENCE [LARGE SCALE GENOMIC DNA]</scope>
    <source>
        <strain evidence="9 10">11-3813</strain>
    </source>
</reference>
<proteinExistence type="inferred from homology"/>
<comment type="caution">
    <text evidence="9">The sequence shown here is derived from an EMBL/GenBank/DDBJ whole genome shotgun (WGS) entry which is preliminary data.</text>
</comment>
<comment type="similarity">
    <text evidence="6">Belongs to the HrcA family.</text>
</comment>
<evidence type="ECO:0000256" key="5">
    <source>
        <dbReference type="ARBA" id="ARBA00055319"/>
    </source>
</evidence>
<feature type="domain" description="Heat-inducible transcription repressor HrcA C-terminal" evidence="8">
    <location>
        <begin position="105"/>
        <end position="316"/>
    </location>
</feature>
<feature type="compositionally biased region" description="Basic residues" evidence="7">
    <location>
        <begin position="370"/>
        <end position="383"/>
    </location>
</feature>
<evidence type="ECO:0000313" key="10">
    <source>
        <dbReference type="Proteomes" id="UP000189229"/>
    </source>
</evidence>
<evidence type="ECO:0000259" key="8">
    <source>
        <dbReference type="Pfam" id="PF01628"/>
    </source>
</evidence>
<evidence type="ECO:0000313" key="9">
    <source>
        <dbReference type="EMBL" id="OOK79433.1"/>
    </source>
</evidence>
<dbReference type="Gene3D" id="3.30.450.40">
    <property type="match status" value="1"/>
</dbReference>
<dbReference type="FunFam" id="1.10.10.10:FF:000049">
    <property type="entry name" value="Heat-inducible transcription repressor HrcA"/>
    <property type="match status" value="1"/>
</dbReference>
<dbReference type="PANTHER" id="PTHR34824:SF1">
    <property type="entry name" value="HEAT-INDUCIBLE TRANSCRIPTION REPRESSOR HRCA"/>
    <property type="match status" value="1"/>
</dbReference>